<dbReference type="InterPro" id="IPR050188">
    <property type="entry name" value="RluA_PseudoU_synthase"/>
</dbReference>
<dbReference type="STRING" id="4565.A0A3B6HQA4"/>
<evidence type="ECO:0000313" key="6">
    <source>
        <dbReference type="Proteomes" id="UP000019116"/>
    </source>
</evidence>
<feature type="domain" description="Pseudouridine synthase RsuA/RluA-like" evidence="4">
    <location>
        <begin position="121"/>
        <end position="301"/>
    </location>
</feature>
<dbReference type="SUPFAM" id="SSF55120">
    <property type="entry name" value="Pseudouridine synthase"/>
    <property type="match status" value="1"/>
</dbReference>
<dbReference type="InterPro" id="IPR006145">
    <property type="entry name" value="PsdUridine_synth_RsuA/RluA"/>
</dbReference>
<comment type="catalytic activity">
    <reaction evidence="1">
        <text>a uridine in RNA = a pseudouridine in RNA</text>
        <dbReference type="Rhea" id="RHEA:48348"/>
        <dbReference type="Rhea" id="RHEA-COMP:12068"/>
        <dbReference type="Rhea" id="RHEA-COMP:12069"/>
        <dbReference type="ChEBI" id="CHEBI:65314"/>
        <dbReference type="ChEBI" id="CHEBI:65315"/>
    </reaction>
</comment>
<dbReference type="InterPro" id="IPR006224">
    <property type="entry name" value="PsdUridine_synth_RluA-like_CS"/>
</dbReference>
<dbReference type="Pfam" id="PF00849">
    <property type="entry name" value="PseudoU_synth_2"/>
    <property type="match status" value="1"/>
</dbReference>
<dbReference type="Proteomes" id="UP000019116">
    <property type="component" value="Chromosome 4A"/>
</dbReference>
<dbReference type="GO" id="GO:0009982">
    <property type="term" value="F:pseudouridine synthase activity"/>
    <property type="evidence" value="ECO:0000318"/>
    <property type="project" value="GO_Central"/>
</dbReference>
<gene>
    <name evidence="5" type="primary">LOC123097798</name>
</gene>
<dbReference type="Gramene" id="TraesWEE_scaffold_088915_01G000200.1">
    <property type="protein sequence ID" value="TraesWEE_scaffold_088915_01G000200.1"/>
    <property type="gene ID" value="TraesWEE_scaffold_088915_01G000200"/>
</dbReference>
<dbReference type="Gramene" id="TraesMAC4A03G02040820.1">
    <property type="protein sequence ID" value="TraesMAC4A03G02040820.1"/>
    <property type="gene ID" value="TraesMAC4A03G02040820"/>
</dbReference>
<dbReference type="Gene3D" id="3.30.2350.10">
    <property type="entry name" value="Pseudouridine synthase"/>
    <property type="match status" value="1"/>
</dbReference>
<dbReference type="AlphaFoldDB" id="A0A3B6HQA4"/>
<sequence>MADAMAAAAAGESPPLQADYFFGRPWPDLNEGLSYTDTFRGADAETTAALINFYSENYKSSAPLPGWIHRIRNGQITVDGQVVTDPDMILRVGSKLVYHRLAWKEPFAPHLLQVLYEDDDMVALNKPCGLQVLPKGIFQQRTVLAQLQWKEWKMPPSSCSKRKNVQLHPVPVHRLGRGTSGLLFCAKTKLAKVQLASYFAEGAANAEKKRDGTEVGKERKISKFYRALVTGILEHNEDVVTQPIGLVHYPGVAEGLYVACSSGKPAMSKVCVLERLLHQNQTLVQVEIHSGRPHQIRIHLAYIGHPLVDDPLYGIGGQPKFDDLESTSTDISFAYDGGYERPLQPVPGDCGYHLHAHWLVLSHPTTNKMVKITAPLPHILQTREERCDPQVDTSAHNFPFESMCIHELSNQ</sequence>
<protein>
    <recommendedName>
        <fullName evidence="4">Pseudouridine synthase RsuA/RluA-like domain-containing protein</fullName>
    </recommendedName>
</protein>
<dbReference type="Gramene" id="TraesCS4A03G0223200.2">
    <property type="protein sequence ID" value="TraesCS4A03G0223200.2.CDS"/>
    <property type="gene ID" value="TraesCS4A03G0223200"/>
</dbReference>
<evidence type="ECO:0000256" key="2">
    <source>
        <dbReference type="ARBA" id="ARBA00022884"/>
    </source>
</evidence>
<name>A0A3B6HQA4_WHEAT</name>
<dbReference type="Gramene" id="TraesNOR4A03G02068080.1">
    <property type="protein sequence ID" value="TraesNOR4A03G02068080.1"/>
    <property type="gene ID" value="TraesNOR4A03G02068080"/>
</dbReference>
<dbReference type="EnsemblPlants" id="TraesCS4A02G108200.1">
    <property type="protein sequence ID" value="TraesCS4A02G108200.1"/>
    <property type="gene ID" value="TraesCS4A02G108200"/>
</dbReference>
<dbReference type="PANTHER" id="PTHR21600:SF88">
    <property type="entry name" value="RNA PSEUDOURIDINE SYNTHASE 5"/>
    <property type="match status" value="1"/>
</dbReference>
<dbReference type="CDD" id="cd02869">
    <property type="entry name" value="PseudoU_synth_RluA_like"/>
    <property type="match status" value="1"/>
</dbReference>
<organism evidence="5">
    <name type="scientific">Triticum aestivum</name>
    <name type="common">Wheat</name>
    <dbReference type="NCBI Taxonomy" id="4565"/>
    <lineage>
        <taxon>Eukaryota</taxon>
        <taxon>Viridiplantae</taxon>
        <taxon>Streptophyta</taxon>
        <taxon>Embryophyta</taxon>
        <taxon>Tracheophyta</taxon>
        <taxon>Spermatophyta</taxon>
        <taxon>Magnoliopsida</taxon>
        <taxon>Liliopsida</taxon>
        <taxon>Poales</taxon>
        <taxon>Poaceae</taxon>
        <taxon>BOP clade</taxon>
        <taxon>Pooideae</taxon>
        <taxon>Triticodae</taxon>
        <taxon>Triticeae</taxon>
        <taxon>Triticinae</taxon>
        <taxon>Triticum</taxon>
    </lineage>
</organism>
<dbReference type="PANTHER" id="PTHR21600">
    <property type="entry name" value="MITOCHONDRIAL RNA PSEUDOURIDINE SYNTHASE"/>
    <property type="match status" value="1"/>
</dbReference>
<evidence type="ECO:0000256" key="1">
    <source>
        <dbReference type="ARBA" id="ARBA00000073"/>
    </source>
</evidence>
<dbReference type="PROSITE" id="PS50889">
    <property type="entry name" value="S4"/>
    <property type="match status" value="1"/>
</dbReference>
<dbReference type="Gramene" id="TraesCS4A02G108200.1">
    <property type="protein sequence ID" value="TraesCS4A02G108200.1"/>
    <property type="gene ID" value="TraesCS4A02G108200"/>
</dbReference>
<keyword evidence="2 3" id="KW-0694">RNA-binding</keyword>
<reference evidence="5" key="1">
    <citation type="submission" date="2018-08" db="EMBL/GenBank/DDBJ databases">
        <authorList>
            <person name="Rossello M."/>
        </authorList>
    </citation>
    <scope>NUCLEOTIDE SEQUENCE [LARGE SCALE GENOMIC DNA]</scope>
    <source>
        <strain evidence="5">cv. Chinese Spring</strain>
    </source>
</reference>
<dbReference type="PROSITE" id="PS01129">
    <property type="entry name" value="PSI_RLU"/>
    <property type="match status" value="1"/>
</dbReference>
<dbReference type="CDD" id="cd00165">
    <property type="entry name" value="S4"/>
    <property type="match status" value="1"/>
</dbReference>
<reference evidence="5" key="2">
    <citation type="submission" date="2018-10" db="UniProtKB">
        <authorList>
            <consortium name="EnsemblPlants"/>
        </authorList>
    </citation>
    <scope>IDENTIFICATION</scope>
</reference>
<dbReference type="InterPro" id="IPR020103">
    <property type="entry name" value="PsdUridine_synth_cat_dom_sf"/>
</dbReference>
<evidence type="ECO:0000256" key="3">
    <source>
        <dbReference type="PROSITE-ProRule" id="PRU00182"/>
    </source>
</evidence>
<evidence type="ECO:0000313" key="5">
    <source>
        <dbReference type="EnsemblPlants" id="TraesCS4A02G108200.1"/>
    </source>
</evidence>
<dbReference type="GO" id="GO:0000455">
    <property type="term" value="P:enzyme-directed rRNA pseudouridine synthesis"/>
    <property type="evidence" value="ECO:0000318"/>
    <property type="project" value="GO_Central"/>
</dbReference>
<dbReference type="SMR" id="A0A3B6HQA4"/>
<accession>A0A3B6HQA4</accession>
<keyword evidence="6" id="KW-1185">Reference proteome</keyword>
<dbReference type="Gramene" id="TraesLAC4A03G01994920.1">
    <property type="protein sequence ID" value="TraesLAC4A03G01994920.1"/>
    <property type="gene ID" value="TraesLAC4A03G01994920"/>
</dbReference>
<evidence type="ECO:0000259" key="4">
    <source>
        <dbReference type="Pfam" id="PF00849"/>
    </source>
</evidence>
<proteinExistence type="predicted"/>
<dbReference type="GO" id="GO:0003723">
    <property type="term" value="F:RNA binding"/>
    <property type="evidence" value="ECO:0007669"/>
    <property type="project" value="UniProtKB-KW"/>
</dbReference>
<dbReference type="Gramene" id="TraesJAG4A03G02048500.1">
    <property type="protein sequence ID" value="TraesJAG4A03G02048500.1"/>
    <property type="gene ID" value="TraesJAG4A03G02048500"/>
</dbReference>